<accession>A0AAD5U2Z7</accession>
<gene>
    <name evidence="1" type="ORF">HK099_003891</name>
</gene>
<proteinExistence type="predicted"/>
<dbReference type="EMBL" id="JADGJW010000262">
    <property type="protein sequence ID" value="KAJ3220932.1"/>
    <property type="molecule type" value="Genomic_DNA"/>
</dbReference>
<name>A0AAD5U2Z7_9FUNG</name>
<sequence length="267" mass="30523">MSETPRVIRRDFGGKSSSEWTNDDIENLNIKTEHIKSFNDFFNMSPPVSFSNPDINKLLEINILDIVSEPNSFIRDKNMSWKIKTFIKDLVAVTRVHRNEESAVDDMAKTLLALFEYDDNGLTIRSRPIIKLNMAGTLTQANPDICIEETDTCIKLLVQEDKSANTTYNNSIRSRQAEPQLIAEAIAAYQSNCEIRKTLGEEDKIEECQEVPGITLIEDGYIPAEKTIVRKYIIPGMPIDRENIMLSSRHIKIIAQCYEAFKRFIID</sequence>
<evidence type="ECO:0000313" key="1">
    <source>
        <dbReference type="EMBL" id="KAJ3220932.1"/>
    </source>
</evidence>
<protein>
    <submittedName>
        <fullName evidence="1">Uncharacterized protein</fullName>
    </submittedName>
</protein>
<keyword evidence="2" id="KW-1185">Reference proteome</keyword>
<evidence type="ECO:0000313" key="2">
    <source>
        <dbReference type="Proteomes" id="UP001211065"/>
    </source>
</evidence>
<dbReference type="Proteomes" id="UP001211065">
    <property type="component" value="Unassembled WGS sequence"/>
</dbReference>
<dbReference type="AlphaFoldDB" id="A0AAD5U2Z7"/>
<reference evidence="1" key="1">
    <citation type="submission" date="2020-05" db="EMBL/GenBank/DDBJ databases">
        <title>Phylogenomic resolution of chytrid fungi.</title>
        <authorList>
            <person name="Stajich J.E."/>
            <person name="Amses K."/>
            <person name="Simmons R."/>
            <person name="Seto K."/>
            <person name="Myers J."/>
            <person name="Bonds A."/>
            <person name="Quandt C.A."/>
            <person name="Barry K."/>
            <person name="Liu P."/>
            <person name="Grigoriev I."/>
            <person name="Longcore J.E."/>
            <person name="James T.Y."/>
        </authorList>
    </citation>
    <scope>NUCLEOTIDE SEQUENCE</scope>
    <source>
        <strain evidence="1">JEL0476</strain>
    </source>
</reference>
<organism evidence="1 2">
    <name type="scientific">Clydaea vesicula</name>
    <dbReference type="NCBI Taxonomy" id="447962"/>
    <lineage>
        <taxon>Eukaryota</taxon>
        <taxon>Fungi</taxon>
        <taxon>Fungi incertae sedis</taxon>
        <taxon>Chytridiomycota</taxon>
        <taxon>Chytridiomycota incertae sedis</taxon>
        <taxon>Chytridiomycetes</taxon>
        <taxon>Lobulomycetales</taxon>
        <taxon>Lobulomycetaceae</taxon>
        <taxon>Clydaea</taxon>
    </lineage>
</organism>
<comment type="caution">
    <text evidence="1">The sequence shown here is derived from an EMBL/GenBank/DDBJ whole genome shotgun (WGS) entry which is preliminary data.</text>
</comment>